<feature type="signal peptide" evidence="9">
    <location>
        <begin position="1"/>
        <end position="22"/>
    </location>
</feature>
<evidence type="ECO:0000256" key="7">
    <source>
        <dbReference type="SAM" id="MobiDB-lite"/>
    </source>
</evidence>
<evidence type="ECO:0000259" key="10">
    <source>
        <dbReference type="PROSITE" id="PS50927"/>
    </source>
</evidence>
<dbReference type="Gene3D" id="2.90.10.10">
    <property type="entry name" value="Bulb-type lectin domain"/>
    <property type="match status" value="1"/>
</dbReference>
<feature type="compositionally biased region" description="Polar residues" evidence="7">
    <location>
        <begin position="494"/>
        <end position="504"/>
    </location>
</feature>
<dbReference type="PANTHER" id="PTHR47976">
    <property type="entry name" value="G-TYPE LECTIN S-RECEPTOR-LIKE SERINE/THREONINE-PROTEIN KINASE SD2-5"/>
    <property type="match status" value="1"/>
</dbReference>
<dbReference type="PANTHER" id="PTHR47976:SF120">
    <property type="entry name" value="G-TYPE LECTIN S-RECEPTOR-LIKE SERINE_THREONINE-PROTEIN KINASE SD2-5"/>
    <property type="match status" value="1"/>
</dbReference>
<evidence type="ECO:0000256" key="3">
    <source>
        <dbReference type="ARBA" id="ARBA00022729"/>
    </source>
</evidence>
<dbReference type="InterPro" id="IPR036426">
    <property type="entry name" value="Bulb-type_lectin_dom_sf"/>
</dbReference>
<gene>
    <name evidence="11" type="ORF">CFC21_042726</name>
</gene>
<dbReference type="InterPro" id="IPR001480">
    <property type="entry name" value="Bulb-type_lectin_dom"/>
</dbReference>
<evidence type="ECO:0000256" key="6">
    <source>
        <dbReference type="ARBA" id="ARBA00048679"/>
    </source>
</evidence>
<evidence type="ECO:0000256" key="4">
    <source>
        <dbReference type="ARBA" id="ARBA00023170"/>
    </source>
</evidence>
<comment type="catalytic activity">
    <reaction evidence="6">
        <text>L-seryl-[protein] + ATP = O-phospho-L-seryl-[protein] + ADP + H(+)</text>
        <dbReference type="Rhea" id="RHEA:17989"/>
        <dbReference type="Rhea" id="RHEA-COMP:9863"/>
        <dbReference type="Rhea" id="RHEA-COMP:11604"/>
        <dbReference type="ChEBI" id="CHEBI:15378"/>
        <dbReference type="ChEBI" id="CHEBI:29999"/>
        <dbReference type="ChEBI" id="CHEBI:30616"/>
        <dbReference type="ChEBI" id="CHEBI:83421"/>
        <dbReference type="ChEBI" id="CHEBI:456216"/>
        <dbReference type="EC" id="2.7.11.1"/>
    </reaction>
</comment>
<dbReference type="Pfam" id="PF01453">
    <property type="entry name" value="B_lectin"/>
    <property type="match status" value="1"/>
</dbReference>
<evidence type="ECO:0000256" key="8">
    <source>
        <dbReference type="SAM" id="Phobius"/>
    </source>
</evidence>
<feature type="region of interest" description="Disordered" evidence="7">
    <location>
        <begin position="477"/>
        <end position="504"/>
    </location>
</feature>
<reference evidence="11" key="2">
    <citation type="submission" date="2020-03" db="EMBL/GenBank/DDBJ databases">
        <title>The second near-complete assembly of the hexaploid bread wheat (Triticum aestivum) genome.</title>
        <authorList>
            <person name="Zimin A.V."/>
            <person name="Puiu D."/>
            <person name="Shumante A."/>
            <person name="Alonge M."/>
            <person name="Salzberg S.L."/>
        </authorList>
    </citation>
    <scope>NUCLEOTIDE SEQUENCE</scope>
    <source>
        <tissue evidence="11">Leaf</tissue>
    </source>
</reference>
<feature type="domain" description="Bulb-type lectin" evidence="10">
    <location>
        <begin position="47"/>
        <end position="161"/>
    </location>
</feature>
<protein>
    <recommendedName>
        <fullName evidence="2">non-specific serine/threonine protein kinase</fullName>
        <ecNumber evidence="2">2.7.11.1</ecNumber>
    </recommendedName>
</protein>
<evidence type="ECO:0000256" key="1">
    <source>
        <dbReference type="ARBA" id="ARBA00004479"/>
    </source>
</evidence>
<comment type="caution">
    <text evidence="11">The sequence shown here is derived from an EMBL/GenBank/DDBJ whole genome shotgun (WGS) entry which is preliminary data.</text>
</comment>
<keyword evidence="8" id="KW-0812">Transmembrane</keyword>
<dbReference type="OMA" id="WELAPNS"/>
<comment type="catalytic activity">
    <reaction evidence="5">
        <text>L-threonyl-[protein] + ATP = O-phospho-L-threonyl-[protein] + ADP + H(+)</text>
        <dbReference type="Rhea" id="RHEA:46608"/>
        <dbReference type="Rhea" id="RHEA-COMP:11060"/>
        <dbReference type="Rhea" id="RHEA-COMP:11605"/>
        <dbReference type="ChEBI" id="CHEBI:15378"/>
        <dbReference type="ChEBI" id="CHEBI:30013"/>
        <dbReference type="ChEBI" id="CHEBI:30616"/>
        <dbReference type="ChEBI" id="CHEBI:61977"/>
        <dbReference type="ChEBI" id="CHEBI:456216"/>
        <dbReference type="EC" id="2.7.11.1"/>
    </reaction>
</comment>
<dbReference type="EC" id="2.7.11.1" evidence="2"/>
<evidence type="ECO:0000256" key="2">
    <source>
        <dbReference type="ARBA" id="ARBA00012513"/>
    </source>
</evidence>
<dbReference type="InterPro" id="IPR051343">
    <property type="entry name" value="G-type_lectin_kinases/EP1-like"/>
</dbReference>
<organism evidence="11">
    <name type="scientific">Triticum aestivum</name>
    <name type="common">Wheat</name>
    <dbReference type="NCBI Taxonomy" id="4565"/>
    <lineage>
        <taxon>Eukaryota</taxon>
        <taxon>Viridiplantae</taxon>
        <taxon>Streptophyta</taxon>
        <taxon>Embryophyta</taxon>
        <taxon>Tracheophyta</taxon>
        <taxon>Spermatophyta</taxon>
        <taxon>Magnoliopsida</taxon>
        <taxon>Liliopsida</taxon>
        <taxon>Poales</taxon>
        <taxon>Poaceae</taxon>
        <taxon>BOP clade</taxon>
        <taxon>Pooideae</taxon>
        <taxon>Triticodae</taxon>
        <taxon>Triticeae</taxon>
        <taxon>Triticinae</taxon>
        <taxon>Triticum</taxon>
    </lineage>
</organism>
<evidence type="ECO:0000313" key="11">
    <source>
        <dbReference type="EMBL" id="KAF7031388.1"/>
    </source>
</evidence>
<feature type="chain" id="PRO_5046685986" description="non-specific serine/threonine protein kinase" evidence="9">
    <location>
        <begin position="23"/>
        <end position="504"/>
    </location>
</feature>
<comment type="subcellular location">
    <subcellularLocation>
        <location evidence="1">Membrane</location>
        <topology evidence="1">Single-pass type I membrane protein</topology>
    </subcellularLocation>
</comment>
<evidence type="ECO:0000256" key="5">
    <source>
        <dbReference type="ARBA" id="ARBA00047899"/>
    </source>
</evidence>
<dbReference type="EMBL" id="CM022218">
    <property type="protein sequence ID" value="KAF7031388.1"/>
    <property type="molecule type" value="Genomic_DNA"/>
</dbReference>
<accession>A0A3B6FW16</accession>
<reference evidence="11" key="1">
    <citation type="journal article" date="2017" name="Gigascience">
        <title>The first near-complete assembly of the hexaploid bread wheat genome, Triticum aestivum.</title>
        <authorList>
            <person name="Zimin A.V."/>
            <person name="Puiu D."/>
            <person name="Hall R."/>
            <person name="Kingan S."/>
            <person name="Clavijo B.J."/>
            <person name="Salzberg S.L."/>
        </authorList>
    </citation>
    <scope>NUCLEOTIDE SEQUENCE</scope>
    <source>
        <tissue evidence="11">Leaf</tissue>
    </source>
</reference>
<keyword evidence="4" id="KW-0675">Receptor</keyword>
<feature type="transmembrane region" description="Helical" evidence="8">
    <location>
        <begin position="440"/>
        <end position="463"/>
    </location>
</feature>
<keyword evidence="8" id="KW-0472">Membrane</keyword>
<sequence length="504" mass="53902">MSPGCTWGALLLAALLLQPALSSPDFRVGARFAVRLPGAYQPGFTGRTTVLEAAGQRQPRFAAAVSAEAGTGGGYLCSLVVLLANVTVWASGRPDQEFAARAVCQLELTADGQLRLTDGAMAVVWWSGTAGQGAKVLRLDSKTGNLRLLDDKKHTVWQSFDKPTDKLLPGQWLRVPSYFTVSPAKISSPFYSVELDTDKIGAYIYFGEQKYSYWELAPNSNQAMAFAGMDESGLTMYDQRRRPVAKISPAVNKGPVRFLALGDDGSLGLYAYDSRHGNFTPSYEALAFCDLPLACGVLGVCSLSGSCRDFAARGVRPAQGGTLCNATATSSDALHDMVEVRGVTTVLRADSPLTNVPVQQCVDLCLRDCSCAAALHVKDDAVAGSGVCSHYELTAGAREVIGGEDGQRHSYWVKVLKGSKSNCREDEEDYDARNEALNKILIIFGVVDVIGLLLFGGLCVYFICLRGRTADEHVCEEDGEAAGHDRGAAEPDRNANNSGAVQDS</sequence>
<dbReference type="PROSITE" id="PS50927">
    <property type="entry name" value="BULB_LECTIN"/>
    <property type="match status" value="1"/>
</dbReference>
<name>A0A3B6FW16_WHEAT</name>
<proteinExistence type="predicted"/>
<keyword evidence="8" id="KW-1133">Transmembrane helix</keyword>
<dbReference type="SUPFAM" id="SSF51110">
    <property type="entry name" value="alpha-D-mannose-specific plant lectins"/>
    <property type="match status" value="1"/>
</dbReference>
<evidence type="ECO:0000256" key="9">
    <source>
        <dbReference type="SAM" id="SignalP"/>
    </source>
</evidence>
<dbReference type="SMART" id="SM00108">
    <property type="entry name" value="B_lectin"/>
    <property type="match status" value="1"/>
</dbReference>
<feature type="compositionally biased region" description="Basic and acidic residues" evidence="7">
    <location>
        <begin position="481"/>
        <end position="493"/>
    </location>
</feature>
<keyword evidence="3 9" id="KW-0732">Signal</keyword>
<dbReference type="Proteomes" id="UP000815260">
    <property type="component" value="Chromosome 3B"/>
</dbReference>